<gene>
    <name evidence="6" type="ordered locus">Sterm_2433</name>
</gene>
<dbReference type="InterPro" id="IPR046348">
    <property type="entry name" value="SIS_dom_sf"/>
</dbReference>
<evidence type="ECO:0000256" key="1">
    <source>
        <dbReference type="ARBA" id="ARBA00023015"/>
    </source>
</evidence>
<dbReference type="PROSITE" id="PS51071">
    <property type="entry name" value="HTH_RPIR"/>
    <property type="match status" value="1"/>
</dbReference>
<dbReference type="GO" id="GO:1901135">
    <property type="term" value="P:carbohydrate derivative metabolic process"/>
    <property type="evidence" value="ECO:0007669"/>
    <property type="project" value="InterPro"/>
</dbReference>
<dbReference type="SUPFAM" id="SSF46689">
    <property type="entry name" value="Homeodomain-like"/>
    <property type="match status" value="1"/>
</dbReference>
<keyword evidence="7" id="KW-1185">Reference proteome</keyword>
<evidence type="ECO:0000259" key="4">
    <source>
        <dbReference type="PROSITE" id="PS51071"/>
    </source>
</evidence>
<dbReference type="eggNOG" id="COG1737">
    <property type="taxonomic scope" value="Bacteria"/>
</dbReference>
<dbReference type="Gene3D" id="1.10.10.10">
    <property type="entry name" value="Winged helix-like DNA-binding domain superfamily/Winged helix DNA-binding domain"/>
    <property type="match status" value="1"/>
</dbReference>
<dbReference type="Gene3D" id="3.40.50.10490">
    <property type="entry name" value="Glucose-6-phosphate isomerase like protein, domain 1"/>
    <property type="match status" value="1"/>
</dbReference>
<dbReference type="InterPro" id="IPR009057">
    <property type="entry name" value="Homeodomain-like_sf"/>
</dbReference>
<dbReference type="SUPFAM" id="SSF53697">
    <property type="entry name" value="SIS domain"/>
    <property type="match status" value="1"/>
</dbReference>
<dbReference type="InterPro" id="IPR000281">
    <property type="entry name" value="HTH_RpiR"/>
</dbReference>
<dbReference type="GO" id="GO:0003700">
    <property type="term" value="F:DNA-binding transcription factor activity"/>
    <property type="evidence" value="ECO:0007669"/>
    <property type="project" value="InterPro"/>
</dbReference>
<dbReference type="HOGENOM" id="CLU_055769_0_3_0"/>
<dbReference type="Pfam" id="PF01418">
    <property type="entry name" value="HTH_6"/>
    <property type="match status" value="1"/>
</dbReference>
<evidence type="ECO:0000313" key="6">
    <source>
        <dbReference type="EMBL" id="ACZ09286.1"/>
    </source>
</evidence>
<dbReference type="GO" id="GO:0003677">
    <property type="term" value="F:DNA binding"/>
    <property type="evidence" value="ECO:0007669"/>
    <property type="project" value="UniProtKB-KW"/>
</dbReference>
<feature type="domain" description="HTH rpiR-type" evidence="4">
    <location>
        <begin position="6"/>
        <end position="82"/>
    </location>
</feature>
<protein>
    <submittedName>
        <fullName evidence="6">Transcriptional regulator, RpiR family</fullName>
    </submittedName>
</protein>
<sequence>MKALDDNLFNKINSLKKSFTASETKVFNYIEKNPESVVRMNIRELSNAIDTGETTIIRFCKKTGFKGYNDFKISLISSLSKEKQSNKYKIDILADENYNSIAEGIYNNSFNVLKDTLSLINNEILDKCINLINNAKHIEFIGIGHSNLTAQDAKYKFLRIGKSVASHSDPHLFKMAASISDREDVIIGISQTGETREVIDSLQSAKVRGAKTIAITNNDKTEITKYADYVLLNGFNEELLETGSFSERISQLFIIELLYLGVLSKNKDKAMELKDLTIKAVT</sequence>
<evidence type="ECO:0000256" key="3">
    <source>
        <dbReference type="ARBA" id="ARBA00023163"/>
    </source>
</evidence>
<reference evidence="6 7" key="2">
    <citation type="journal article" date="2010" name="Stand. Genomic Sci.">
        <title>Complete genome sequence of Sebaldella termitidis type strain (NCTC 11300).</title>
        <authorList>
            <person name="Harmon-Smith M."/>
            <person name="Celia L."/>
            <person name="Chertkov O."/>
            <person name="Lapidus A."/>
            <person name="Copeland A."/>
            <person name="Glavina Del Rio T."/>
            <person name="Nolan M."/>
            <person name="Lucas S."/>
            <person name="Tice H."/>
            <person name="Cheng J.F."/>
            <person name="Han C."/>
            <person name="Detter J.C."/>
            <person name="Bruce D."/>
            <person name="Goodwin L."/>
            <person name="Pitluck S."/>
            <person name="Pati A."/>
            <person name="Liolios K."/>
            <person name="Ivanova N."/>
            <person name="Mavromatis K."/>
            <person name="Mikhailova N."/>
            <person name="Chen A."/>
            <person name="Palaniappan K."/>
            <person name="Land M."/>
            <person name="Hauser L."/>
            <person name="Chang Y.J."/>
            <person name="Jeffries C.D."/>
            <person name="Brettin T."/>
            <person name="Goker M."/>
            <person name="Beck B."/>
            <person name="Bristow J."/>
            <person name="Eisen J.A."/>
            <person name="Markowitz V."/>
            <person name="Hugenholtz P."/>
            <person name="Kyrpides N.C."/>
            <person name="Klenk H.P."/>
            <person name="Chen F."/>
        </authorList>
    </citation>
    <scope>NUCLEOTIDE SEQUENCE [LARGE SCALE GENOMIC DNA]</scope>
    <source>
        <strain evidence="7">ATCC 33386 / NCTC 11300</strain>
    </source>
</reference>
<organism evidence="6 7">
    <name type="scientific">Sebaldella termitidis (strain ATCC 33386 / NCTC 11300)</name>
    <dbReference type="NCBI Taxonomy" id="526218"/>
    <lineage>
        <taxon>Bacteria</taxon>
        <taxon>Fusobacteriati</taxon>
        <taxon>Fusobacteriota</taxon>
        <taxon>Fusobacteriia</taxon>
        <taxon>Fusobacteriales</taxon>
        <taxon>Leptotrichiaceae</taxon>
        <taxon>Sebaldella</taxon>
    </lineage>
</organism>
<dbReference type="InterPro" id="IPR035472">
    <property type="entry name" value="RpiR-like_SIS"/>
</dbReference>
<proteinExistence type="predicted"/>
<evidence type="ECO:0000259" key="5">
    <source>
        <dbReference type="PROSITE" id="PS51464"/>
    </source>
</evidence>
<dbReference type="InterPro" id="IPR036388">
    <property type="entry name" value="WH-like_DNA-bd_sf"/>
</dbReference>
<reference evidence="7" key="1">
    <citation type="submission" date="2009-09" db="EMBL/GenBank/DDBJ databases">
        <title>The complete chromosome of Sebaldella termitidis ATCC 33386.</title>
        <authorList>
            <consortium name="US DOE Joint Genome Institute (JGI-PGF)"/>
            <person name="Lucas S."/>
            <person name="Copeland A."/>
            <person name="Lapidus A."/>
            <person name="Glavina del Rio T."/>
            <person name="Dalin E."/>
            <person name="Tice H."/>
            <person name="Bruce D."/>
            <person name="Goodwin L."/>
            <person name="Pitluck S."/>
            <person name="Kyrpides N."/>
            <person name="Mavromatis K."/>
            <person name="Ivanova N."/>
            <person name="Mikhailova N."/>
            <person name="Sims D."/>
            <person name="Meincke L."/>
            <person name="Brettin T."/>
            <person name="Detter J.C."/>
            <person name="Han C."/>
            <person name="Larimer F."/>
            <person name="Land M."/>
            <person name="Hauser L."/>
            <person name="Markowitz V."/>
            <person name="Cheng J.F."/>
            <person name="Hugenholtz P."/>
            <person name="Woyke T."/>
            <person name="Wu D."/>
            <person name="Eisen J.A."/>
        </authorList>
    </citation>
    <scope>NUCLEOTIDE SEQUENCE [LARGE SCALE GENOMIC DNA]</scope>
    <source>
        <strain evidence="7">ATCC 33386 / NCTC 11300</strain>
    </source>
</reference>
<dbReference type="GO" id="GO:0097367">
    <property type="term" value="F:carbohydrate derivative binding"/>
    <property type="evidence" value="ECO:0007669"/>
    <property type="project" value="InterPro"/>
</dbReference>
<dbReference type="PANTHER" id="PTHR30514">
    <property type="entry name" value="GLUCOKINASE"/>
    <property type="match status" value="1"/>
</dbReference>
<keyword evidence="2" id="KW-0238">DNA-binding</keyword>
<feature type="domain" description="SIS" evidence="5">
    <location>
        <begin position="128"/>
        <end position="268"/>
    </location>
</feature>
<keyword evidence="1" id="KW-0805">Transcription regulation</keyword>
<dbReference type="STRING" id="526218.Sterm_2433"/>
<dbReference type="CDD" id="cd05013">
    <property type="entry name" value="SIS_RpiR"/>
    <property type="match status" value="1"/>
</dbReference>
<dbReference type="InterPro" id="IPR047640">
    <property type="entry name" value="RpiR-like"/>
</dbReference>
<dbReference type="AlphaFoldDB" id="D1ALE3"/>
<dbReference type="PANTHER" id="PTHR30514:SF1">
    <property type="entry name" value="HTH-TYPE TRANSCRIPTIONAL REGULATOR HEXR-RELATED"/>
    <property type="match status" value="1"/>
</dbReference>
<dbReference type="Proteomes" id="UP000000845">
    <property type="component" value="Chromosome"/>
</dbReference>
<evidence type="ECO:0000256" key="2">
    <source>
        <dbReference type="ARBA" id="ARBA00023125"/>
    </source>
</evidence>
<dbReference type="EMBL" id="CP001739">
    <property type="protein sequence ID" value="ACZ09286.1"/>
    <property type="molecule type" value="Genomic_DNA"/>
</dbReference>
<evidence type="ECO:0000313" key="7">
    <source>
        <dbReference type="Proteomes" id="UP000000845"/>
    </source>
</evidence>
<dbReference type="Pfam" id="PF01380">
    <property type="entry name" value="SIS"/>
    <property type="match status" value="1"/>
</dbReference>
<dbReference type="PROSITE" id="PS51464">
    <property type="entry name" value="SIS"/>
    <property type="match status" value="1"/>
</dbReference>
<keyword evidence="3" id="KW-0804">Transcription</keyword>
<dbReference type="InterPro" id="IPR001347">
    <property type="entry name" value="SIS_dom"/>
</dbReference>
<name>D1ALE3_SEBTE</name>
<dbReference type="RefSeq" id="WP_012861880.1">
    <property type="nucleotide sequence ID" value="NC_013517.1"/>
</dbReference>
<dbReference type="KEGG" id="str:Sterm_2433"/>
<accession>D1ALE3</accession>